<sequence length="74" mass="7721">MNRVGASATTSALAAAFLHRLRELHERPRSVDLNVGGGIRLRGGVSPVGPKGSRQLVVFLQFKCGEGSSSCGTV</sequence>
<name>A0AAQ3K217_9LILI</name>
<protein>
    <submittedName>
        <fullName evidence="1">Uncharacterized protein</fullName>
    </submittedName>
</protein>
<evidence type="ECO:0000313" key="1">
    <source>
        <dbReference type="EMBL" id="WOL00483.1"/>
    </source>
</evidence>
<organism evidence="1 2">
    <name type="scientific">Canna indica</name>
    <name type="common">Indian-shot</name>
    <dbReference type="NCBI Taxonomy" id="4628"/>
    <lineage>
        <taxon>Eukaryota</taxon>
        <taxon>Viridiplantae</taxon>
        <taxon>Streptophyta</taxon>
        <taxon>Embryophyta</taxon>
        <taxon>Tracheophyta</taxon>
        <taxon>Spermatophyta</taxon>
        <taxon>Magnoliopsida</taxon>
        <taxon>Liliopsida</taxon>
        <taxon>Zingiberales</taxon>
        <taxon>Cannaceae</taxon>
        <taxon>Canna</taxon>
    </lineage>
</organism>
<evidence type="ECO:0000313" key="2">
    <source>
        <dbReference type="Proteomes" id="UP001327560"/>
    </source>
</evidence>
<reference evidence="1 2" key="1">
    <citation type="submission" date="2023-10" db="EMBL/GenBank/DDBJ databases">
        <title>Chromosome-scale genome assembly provides insights into flower coloration mechanisms of Canna indica.</title>
        <authorList>
            <person name="Li C."/>
        </authorList>
    </citation>
    <scope>NUCLEOTIDE SEQUENCE [LARGE SCALE GENOMIC DNA]</scope>
    <source>
        <tissue evidence="1">Flower</tissue>
    </source>
</reference>
<dbReference type="AlphaFoldDB" id="A0AAQ3K217"/>
<dbReference type="EMBL" id="CP136892">
    <property type="protein sequence ID" value="WOL00483.1"/>
    <property type="molecule type" value="Genomic_DNA"/>
</dbReference>
<gene>
    <name evidence="1" type="ORF">Cni_G09196</name>
</gene>
<proteinExistence type="predicted"/>
<keyword evidence="2" id="KW-1185">Reference proteome</keyword>
<accession>A0AAQ3K217</accession>
<dbReference type="Proteomes" id="UP001327560">
    <property type="component" value="Chromosome 3"/>
</dbReference>